<feature type="domain" description="Helicase ATP-binding" evidence="1">
    <location>
        <begin position="22"/>
        <end position="194"/>
    </location>
</feature>
<evidence type="ECO:0000313" key="3">
    <source>
        <dbReference type="Proteomes" id="UP000003778"/>
    </source>
</evidence>
<dbReference type="EMBL" id="AJTC01000007">
    <property type="protein sequence ID" value="EIJ31631.1"/>
    <property type="molecule type" value="Genomic_DNA"/>
</dbReference>
<organism evidence="2 3">
    <name type="scientific">Haemophilus parainfluenzae HK2019</name>
    <dbReference type="NCBI Taxonomy" id="1095746"/>
    <lineage>
        <taxon>Bacteria</taxon>
        <taxon>Pseudomonadati</taxon>
        <taxon>Pseudomonadota</taxon>
        <taxon>Gammaproteobacteria</taxon>
        <taxon>Pasteurellales</taxon>
        <taxon>Pasteurellaceae</taxon>
        <taxon>Haemophilus</taxon>
    </lineage>
</organism>
<dbReference type="Gene3D" id="3.40.50.300">
    <property type="entry name" value="P-loop containing nucleotide triphosphate hydrolases"/>
    <property type="match status" value="1"/>
</dbReference>
<reference evidence="2 3" key="1">
    <citation type="submission" date="2012-04" db="EMBL/GenBank/DDBJ databases">
        <authorList>
            <person name="Durkin A.S."/>
            <person name="McCorrison J."/>
            <person name="Torralba M."/>
            <person name="Gillis M."/>
            <person name="Methe B."/>
            <person name="Sutton G."/>
            <person name="Nelson K.E."/>
        </authorList>
    </citation>
    <scope>NUCLEOTIDE SEQUENCE [LARGE SCALE GENOMIC DNA]</scope>
    <source>
        <strain evidence="2 3">HK2019</strain>
    </source>
</reference>
<comment type="caution">
    <text evidence="2">The sequence shown here is derived from an EMBL/GenBank/DDBJ whole genome shotgun (WGS) entry which is preliminary data.</text>
</comment>
<dbReference type="Proteomes" id="UP000003778">
    <property type="component" value="Unassembled WGS sequence"/>
</dbReference>
<sequence>MINLQLKDFQQQTVDFLLEKTTEQHKQQQQIIVKSPTGSGKTIILISYIENYLLNYPNTIFCWFTVGKGDLEEQSKEKMERFSPTLPTGNITDVLNQGFECGTTYFINWETITKKGNLALKDSERKNIKQHIADAHRNNKQFIVIIDEEHLNNTAKANDIIDAINAHYEIRVSATPAQNKKAVFYEIDEVDVINEGLITRAMYINKDLNAETVENIQTETTLLLKKANEIRKEIATAYLQENEDIRPLVLIQFPNLNDELIEFVEKQLADMGYTYENKLVAKWMSEENTQDKQRKSKKLGKINVGEVHSKDSVTHNNAEPVFLLFKQALATGWDCPRAKVLVKLRENMSETFEIQTLGRLRRMPNAKHYGRDILDCSYLYTFDEDYKNEVTGNHLGAEYKRVVLKEAARTIELKKELRDKDSDFGNESAVRKQLFSFIKEKYKLTDNYEENKLRFQNKGLKLHAYLEAHYLEGRFETLKKIQEEAAHYQGKSMQYKVDTHEHGLYLRHHIDSLKKYTGLSYEKTRQLLEIYFLKDAGEAKFKLLNLPLKNFYAFIINNVDEFKTLFMEFASSSTKVQHSLDFGDYNQIRLEKFFIPIEEMYPIDSLAKEKKLLDRNVYHDYNFAMIAGTLRSTSERLFERSCEQNSNVKYVYKNGDSGQNYLSIVYTTQFGKQRLFFPDYIVQTQDGTTWLLETKGGEQANGQDKNIDKHAKVKFNALQDFCQKHGYKFGFIRDKDGELYLNNTEYVDDMSDERWQPLERYI</sequence>
<dbReference type="InterPro" id="IPR027417">
    <property type="entry name" value="P-loop_NTPase"/>
</dbReference>
<keyword evidence="3" id="KW-1185">Reference proteome</keyword>
<dbReference type="InterPro" id="IPR006935">
    <property type="entry name" value="Helicase/UvrB_N"/>
</dbReference>
<accession>A0ABP2NZI7</accession>
<evidence type="ECO:0000259" key="1">
    <source>
        <dbReference type="PROSITE" id="PS51192"/>
    </source>
</evidence>
<proteinExistence type="predicted"/>
<dbReference type="InterPro" id="IPR014001">
    <property type="entry name" value="Helicase_ATP-bd"/>
</dbReference>
<protein>
    <submittedName>
        <fullName evidence="2">Type III restriction enzyme, res subunit</fullName>
    </submittedName>
</protein>
<dbReference type="SMART" id="SM00487">
    <property type="entry name" value="DEXDc"/>
    <property type="match status" value="1"/>
</dbReference>
<dbReference type="Pfam" id="PF04851">
    <property type="entry name" value="ResIII"/>
    <property type="match status" value="1"/>
</dbReference>
<name>A0ABP2NZI7_HAEPA</name>
<dbReference type="SUPFAM" id="SSF52540">
    <property type="entry name" value="P-loop containing nucleoside triphosphate hydrolases"/>
    <property type="match status" value="2"/>
</dbReference>
<dbReference type="RefSeq" id="WP_005699201.1">
    <property type="nucleotide sequence ID" value="NZ_AJTC01000007.1"/>
</dbReference>
<evidence type="ECO:0000313" key="2">
    <source>
        <dbReference type="EMBL" id="EIJ31631.1"/>
    </source>
</evidence>
<gene>
    <name evidence="2" type="ORF">HMPREF1119_0598</name>
</gene>
<dbReference type="PROSITE" id="PS51192">
    <property type="entry name" value="HELICASE_ATP_BIND_1"/>
    <property type="match status" value="1"/>
</dbReference>